<dbReference type="OrthoDB" id="75724at2759"/>
<name>A0A0H2S8C5_9AGAM</name>
<dbReference type="PANTHER" id="PTHR45824:SF29">
    <property type="entry name" value="GH16843P"/>
    <property type="match status" value="1"/>
</dbReference>
<evidence type="ECO:0000313" key="3">
    <source>
        <dbReference type="EMBL" id="KLO20184.1"/>
    </source>
</evidence>
<dbReference type="GO" id="GO:0008526">
    <property type="term" value="F:phosphatidylinositol transfer activity"/>
    <property type="evidence" value="ECO:0007669"/>
    <property type="project" value="TreeGrafter"/>
</dbReference>
<dbReference type="AlphaFoldDB" id="A0A0H2S8C5"/>
<dbReference type="InterPro" id="IPR052578">
    <property type="entry name" value="PI_Transfer_CRAL-TRIO"/>
</dbReference>
<evidence type="ECO:0000313" key="4">
    <source>
        <dbReference type="Proteomes" id="UP000053477"/>
    </source>
</evidence>
<accession>A0A0H2S8C5</accession>
<dbReference type="CDD" id="cd00170">
    <property type="entry name" value="SEC14"/>
    <property type="match status" value="1"/>
</dbReference>
<sequence length="293" mass="33861">MAKTSLVHPAPSAETVVRPRDYSDEQRRQIQDLREYAQTITLPESDPYYVWEQRWLDKPDTCERYMRAAKWKFEDAKKRIKSTLEWRRDFKPDLIPPDEVKIESETGKIIVNGFDRDGRTIIYMRPGRENTAQSPRQLRHLVWCLERAKDLAPPGQDSICIIVDYKSTTLRTNPSVSVARKVLNILQHHYVETLGRGLVVNMPGILAFFYKAIAPFMDPVTRDKACFLIRFNPDLLELIPAEQLDADFGGKFEYEFEPESYWNQIVSLCGIAPDGTRSDIEESIASARKMSNS</sequence>
<protein>
    <submittedName>
        <fullName evidence="3">CRAL/TRIO domain-containing protein</fullName>
    </submittedName>
</protein>
<dbReference type="PANTHER" id="PTHR45824">
    <property type="entry name" value="GH16843P"/>
    <property type="match status" value="1"/>
</dbReference>
<feature type="region of interest" description="Disordered" evidence="1">
    <location>
        <begin position="1"/>
        <end position="24"/>
    </location>
</feature>
<dbReference type="InterPro" id="IPR036865">
    <property type="entry name" value="CRAL-TRIO_dom_sf"/>
</dbReference>
<keyword evidence="4" id="KW-1185">Reference proteome</keyword>
<gene>
    <name evidence="3" type="ORF">SCHPADRAFT_816907</name>
</gene>
<dbReference type="PROSITE" id="PS50191">
    <property type="entry name" value="CRAL_TRIO"/>
    <property type="match status" value="1"/>
</dbReference>
<dbReference type="STRING" id="27342.A0A0H2S8C5"/>
<reference evidence="3 4" key="1">
    <citation type="submission" date="2015-04" db="EMBL/GenBank/DDBJ databases">
        <title>Complete genome sequence of Schizopora paradoxa KUC8140, a cosmopolitan wood degrader in East Asia.</title>
        <authorList>
            <consortium name="DOE Joint Genome Institute"/>
            <person name="Min B."/>
            <person name="Park H."/>
            <person name="Jang Y."/>
            <person name="Kim J.-J."/>
            <person name="Kim K.H."/>
            <person name="Pangilinan J."/>
            <person name="Lipzen A."/>
            <person name="Riley R."/>
            <person name="Grigoriev I.V."/>
            <person name="Spatafora J.W."/>
            <person name="Choi I.-G."/>
        </authorList>
    </citation>
    <scope>NUCLEOTIDE SEQUENCE [LARGE SCALE GENOMIC DNA]</scope>
    <source>
        <strain evidence="3 4">KUC8140</strain>
    </source>
</reference>
<evidence type="ECO:0000259" key="2">
    <source>
        <dbReference type="PROSITE" id="PS50191"/>
    </source>
</evidence>
<dbReference type="InParanoid" id="A0A0H2S8C5"/>
<feature type="domain" description="CRAL-TRIO" evidence="2">
    <location>
        <begin position="99"/>
        <end position="256"/>
    </location>
</feature>
<dbReference type="Gene3D" id="3.40.525.10">
    <property type="entry name" value="CRAL-TRIO lipid binding domain"/>
    <property type="match status" value="1"/>
</dbReference>
<proteinExistence type="predicted"/>
<dbReference type="EMBL" id="KQ085883">
    <property type="protein sequence ID" value="KLO20184.1"/>
    <property type="molecule type" value="Genomic_DNA"/>
</dbReference>
<organism evidence="3 4">
    <name type="scientific">Schizopora paradoxa</name>
    <dbReference type="NCBI Taxonomy" id="27342"/>
    <lineage>
        <taxon>Eukaryota</taxon>
        <taxon>Fungi</taxon>
        <taxon>Dikarya</taxon>
        <taxon>Basidiomycota</taxon>
        <taxon>Agaricomycotina</taxon>
        <taxon>Agaricomycetes</taxon>
        <taxon>Hymenochaetales</taxon>
        <taxon>Schizoporaceae</taxon>
        <taxon>Schizopora</taxon>
    </lineage>
</organism>
<dbReference type="InterPro" id="IPR036273">
    <property type="entry name" value="CRAL/TRIO_N_dom_sf"/>
</dbReference>
<dbReference type="SMART" id="SM00516">
    <property type="entry name" value="SEC14"/>
    <property type="match status" value="1"/>
</dbReference>
<dbReference type="SUPFAM" id="SSF52087">
    <property type="entry name" value="CRAL/TRIO domain"/>
    <property type="match status" value="1"/>
</dbReference>
<dbReference type="Pfam" id="PF00650">
    <property type="entry name" value="CRAL_TRIO"/>
    <property type="match status" value="1"/>
</dbReference>
<dbReference type="Proteomes" id="UP000053477">
    <property type="component" value="Unassembled WGS sequence"/>
</dbReference>
<dbReference type="SUPFAM" id="SSF46938">
    <property type="entry name" value="CRAL/TRIO N-terminal domain"/>
    <property type="match status" value="1"/>
</dbReference>
<dbReference type="InterPro" id="IPR001251">
    <property type="entry name" value="CRAL-TRIO_dom"/>
</dbReference>
<evidence type="ECO:0000256" key="1">
    <source>
        <dbReference type="SAM" id="MobiDB-lite"/>
    </source>
</evidence>